<evidence type="ECO:0000313" key="7">
    <source>
        <dbReference type="Proteomes" id="UP001595616"/>
    </source>
</evidence>
<keyword evidence="4" id="KW-1133">Transmembrane helix</keyword>
<evidence type="ECO:0000256" key="2">
    <source>
        <dbReference type="ARBA" id="ARBA00023125"/>
    </source>
</evidence>
<dbReference type="SUPFAM" id="SSF46689">
    <property type="entry name" value="Homeodomain-like"/>
    <property type="match status" value="1"/>
</dbReference>
<dbReference type="PANTHER" id="PTHR43280:SF29">
    <property type="entry name" value="ARAC-FAMILY TRANSCRIPTIONAL REGULATOR"/>
    <property type="match status" value="1"/>
</dbReference>
<evidence type="ECO:0000256" key="1">
    <source>
        <dbReference type="ARBA" id="ARBA00023015"/>
    </source>
</evidence>
<dbReference type="SMART" id="SM00342">
    <property type="entry name" value="HTH_ARAC"/>
    <property type="match status" value="1"/>
</dbReference>
<protein>
    <submittedName>
        <fullName evidence="6">Helix-turn-helix domain-containing protein</fullName>
    </submittedName>
</protein>
<gene>
    <name evidence="6" type="ORF">ACFOOI_12345</name>
</gene>
<evidence type="ECO:0000256" key="4">
    <source>
        <dbReference type="SAM" id="Phobius"/>
    </source>
</evidence>
<dbReference type="Gene3D" id="1.10.10.60">
    <property type="entry name" value="Homeodomain-like"/>
    <property type="match status" value="2"/>
</dbReference>
<dbReference type="Pfam" id="PF12833">
    <property type="entry name" value="HTH_18"/>
    <property type="match status" value="1"/>
</dbReference>
<evidence type="ECO:0000259" key="5">
    <source>
        <dbReference type="PROSITE" id="PS01124"/>
    </source>
</evidence>
<feature type="domain" description="HTH araC/xylS-type" evidence="5">
    <location>
        <begin position="81"/>
        <end position="185"/>
    </location>
</feature>
<name>A0ABV7YZP3_9BACT</name>
<keyword evidence="4" id="KW-0812">Transmembrane</keyword>
<keyword evidence="4" id="KW-0472">Membrane</keyword>
<feature type="transmembrane region" description="Helical" evidence="4">
    <location>
        <begin position="12"/>
        <end position="30"/>
    </location>
</feature>
<dbReference type="InterPro" id="IPR009057">
    <property type="entry name" value="Homeodomain-like_sf"/>
</dbReference>
<reference evidence="7" key="1">
    <citation type="journal article" date="2019" name="Int. J. Syst. Evol. Microbiol.">
        <title>The Global Catalogue of Microorganisms (GCM) 10K type strain sequencing project: providing services to taxonomists for standard genome sequencing and annotation.</title>
        <authorList>
            <consortium name="The Broad Institute Genomics Platform"/>
            <consortium name="The Broad Institute Genome Sequencing Center for Infectious Disease"/>
            <person name="Wu L."/>
            <person name="Ma J."/>
        </authorList>
    </citation>
    <scope>NUCLEOTIDE SEQUENCE [LARGE SCALE GENOMIC DNA]</scope>
    <source>
        <strain evidence="7">CECT 7956</strain>
    </source>
</reference>
<evidence type="ECO:0000256" key="3">
    <source>
        <dbReference type="ARBA" id="ARBA00023163"/>
    </source>
</evidence>
<dbReference type="RefSeq" id="WP_379838286.1">
    <property type="nucleotide sequence ID" value="NZ_JBHRYQ010000001.1"/>
</dbReference>
<keyword evidence="3" id="KW-0804">Transcription</keyword>
<dbReference type="EMBL" id="JBHRYQ010000001">
    <property type="protein sequence ID" value="MFC3811447.1"/>
    <property type="molecule type" value="Genomic_DNA"/>
</dbReference>
<dbReference type="PROSITE" id="PS01124">
    <property type="entry name" value="HTH_ARAC_FAMILY_2"/>
    <property type="match status" value="1"/>
</dbReference>
<dbReference type="Proteomes" id="UP001595616">
    <property type="component" value="Unassembled WGS sequence"/>
</dbReference>
<dbReference type="InterPro" id="IPR018060">
    <property type="entry name" value="HTH_AraC"/>
</dbReference>
<keyword evidence="7" id="KW-1185">Reference proteome</keyword>
<organism evidence="6 7">
    <name type="scientific">Lacihabitans lacunae</name>
    <dbReference type="NCBI Taxonomy" id="1028214"/>
    <lineage>
        <taxon>Bacteria</taxon>
        <taxon>Pseudomonadati</taxon>
        <taxon>Bacteroidota</taxon>
        <taxon>Cytophagia</taxon>
        <taxon>Cytophagales</taxon>
        <taxon>Leadbetterellaceae</taxon>
        <taxon>Lacihabitans</taxon>
    </lineage>
</organism>
<evidence type="ECO:0000313" key="6">
    <source>
        <dbReference type="EMBL" id="MFC3811447.1"/>
    </source>
</evidence>
<dbReference type="PANTHER" id="PTHR43280">
    <property type="entry name" value="ARAC-FAMILY TRANSCRIPTIONAL REGULATOR"/>
    <property type="match status" value="1"/>
</dbReference>
<accession>A0ABV7YZP3</accession>
<sequence length="188" mass="21675">MWFIIIINGSDELIFSVTALFIIFIGYFGIKQVGIFTNKQGLDVDLESKILFDSLLVETVIEKQKYAKSGLSKEAENELHKKLTCLMKADRLFTNPELNLSELATRLNIHPNYLSQTINEREGVNFYDYVNNLRIEEFKRLISIPENQKYTFLALAFDCGFNSKSAFNRFFKKSTGLSPSEYLTKNVK</sequence>
<keyword evidence="1" id="KW-0805">Transcription regulation</keyword>
<comment type="caution">
    <text evidence="6">The sequence shown here is derived from an EMBL/GenBank/DDBJ whole genome shotgun (WGS) entry which is preliminary data.</text>
</comment>
<keyword evidence="2" id="KW-0238">DNA-binding</keyword>
<proteinExistence type="predicted"/>